<reference evidence="5 8" key="3">
    <citation type="journal article" date="2024" name="Microbiol. Resour. Announc.">
        <title>Genome annotations for the ascomycete fungi Trichoderma harzianum, Trichoderma aggressivum, and Purpureocillium lilacinum.</title>
        <authorList>
            <person name="Beijen E.P.W."/>
            <person name="Ohm R.A."/>
        </authorList>
    </citation>
    <scope>NUCLEOTIDE SEQUENCE [LARGE SCALE GENOMIC DNA]</scope>
    <source>
        <strain evidence="5 8">CBS 150709</strain>
    </source>
</reference>
<feature type="domain" description="AMP-binding enzyme C-terminal" evidence="4">
    <location>
        <begin position="454"/>
        <end position="531"/>
    </location>
</feature>
<evidence type="ECO:0000256" key="2">
    <source>
        <dbReference type="ARBA" id="ARBA00022598"/>
    </source>
</evidence>
<dbReference type="InterPro" id="IPR000873">
    <property type="entry name" value="AMP-dep_synth/lig_dom"/>
</dbReference>
<feature type="domain" description="AMP-dependent synthetase/ligase" evidence="3">
    <location>
        <begin position="41"/>
        <end position="404"/>
    </location>
</feature>
<dbReference type="Gene3D" id="3.40.50.12780">
    <property type="entry name" value="N-terminal domain of ligase-like"/>
    <property type="match status" value="1"/>
</dbReference>
<dbReference type="Pfam" id="PF00501">
    <property type="entry name" value="AMP-binding"/>
    <property type="match status" value="1"/>
</dbReference>
<dbReference type="PANTHER" id="PTHR24096:SF149">
    <property type="entry name" value="AMP-BINDING DOMAIN-CONTAINING PROTEIN-RELATED"/>
    <property type="match status" value="1"/>
</dbReference>
<dbReference type="InterPro" id="IPR025110">
    <property type="entry name" value="AMP-bd_C"/>
</dbReference>
<dbReference type="AlphaFoldDB" id="A0A179G9M3"/>
<evidence type="ECO:0000313" key="8">
    <source>
        <dbReference type="Proteomes" id="UP001287286"/>
    </source>
</evidence>
<dbReference type="PANTHER" id="PTHR24096">
    <property type="entry name" value="LONG-CHAIN-FATTY-ACID--COA LIGASE"/>
    <property type="match status" value="1"/>
</dbReference>
<accession>A0A179G9M3</accession>
<evidence type="ECO:0000259" key="4">
    <source>
        <dbReference type="Pfam" id="PF13193"/>
    </source>
</evidence>
<evidence type="ECO:0000256" key="1">
    <source>
        <dbReference type="ARBA" id="ARBA00006432"/>
    </source>
</evidence>
<dbReference type="Proteomes" id="UP000078240">
    <property type="component" value="Unassembled WGS sequence"/>
</dbReference>
<dbReference type="PROSITE" id="PS00455">
    <property type="entry name" value="AMP_BINDING"/>
    <property type="match status" value="1"/>
</dbReference>
<keyword evidence="2 6" id="KW-0436">Ligase</keyword>
<protein>
    <submittedName>
        <fullName evidence="6">4-coumarate-CoA ligase 2a</fullName>
    </submittedName>
</protein>
<comment type="similarity">
    <text evidence="1">Belongs to the ATP-dependent AMP-binding enzyme family.</text>
</comment>
<dbReference type="EMBL" id="JAWRVI010000050">
    <property type="protein sequence ID" value="KAK4084740.1"/>
    <property type="molecule type" value="Genomic_DNA"/>
</dbReference>
<reference evidence="5" key="2">
    <citation type="submission" date="2023-11" db="EMBL/GenBank/DDBJ databases">
        <authorList>
            <person name="Beijen E."/>
            <person name="Ohm R.A."/>
        </authorList>
    </citation>
    <scope>NUCLEOTIDE SEQUENCE</scope>
    <source>
        <strain evidence="5">CBS 150709</strain>
    </source>
</reference>
<keyword evidence="8" id="KW-1185">Reference proteome</keyword>
<dbReference type="OrthoDB" id="6509636at2759"/>
<dbReference type="Proteomes" id="UP001287286">
    <property type="component" value="Unassembled WGS sequence"/>
</dbReference>
<dbReference type="EMBL" id="LSBH01000009">
    <property type="protein sequence ID" value="OAQ74512.1"/>
    <property type="molecule type" value="Genomic_DNA"/>
</dbReference>
<reference evidence="6 7" key="1">
    <citation type="submission" date="2016-01" db="EMBL/GenBank/DDBJ databases">
        <title>Biosynthesis of antibiotic leucinostatins and their inhibition on Phytophthora in bio-control Purpureocillium lilacinum.</title>
        <authorList>
            <person name="Wang G."/>
            <person name="Liu Z."/>
            <person name="Lin R."/>
            <person name="Li E."/>
            <person name="Mao Z."/>
            <person name="Ling J."/>
            <person name="Yin W."/>
            <person name="Xie B."/>
        </authorList>
    </citation>
    <scope>NUCLEOTIDE SEQUENCE [LARGE SCALE GENOMIC DNA]</scope>
    <source>
        <strain evidence="6">PLBJ-1</strain>
    </source>
</reference>
<dbReference type="InterPro" id="IPR045851">
    <property type="entry name" value="AMP-bd_C_sf"/>
</dbReference>
<sequence length="550" mass="59407">MIYGKADEVQVPSLDLLTFLFDNESSRAKESTPLFTEAHDPKAIITTARARHLATAFAHFLRHNYGIGASGPARDVVVTVSTGQSALPCLFYGVIAAEGIYSAASPAGTPKDLARQITDGPGKLLVCSADVKAQALEAAKLAGLPEHNVLVLTSYPSVSLESADGRVRCDFEKHLPWKRITDARELADCTICILYSSGTTGLPKGVLVSHANVVSESYITAHMNRPVVDTWSDYTSRTIAHLPTAHIAGVQGYFINPIYEGALVFWMPGFKLDDFVRYVEELRVSMFFTVPPIYAAIAKHPAVKKQFSNVRMAIGGAAPLSKEIQVAASEKIHPEATVTQVWGLSETTGAITHTKPGRKDTVGSLSPLMPNVTLRLVDDNDKDVAPGQPGEALVKGPMITKGYHNNPEANKNSFTADGWFRTGDIIRMEGDLLYIVDRKKELIKYKGLQVAPAELEGVLLAHPAVADAAVIGVPFDDTEAPRAYVVLAPPAHGKVSAADVAAYVKGQVASYKQLRGGVKLVDAVPRSPAGKILRKELREIVRREMQESKL</sequence>
<dbReference type="FunFam" id="3.30.300.30:FF:000007">
    <property type="entry name" value="4-coumarate--CoA ligase 2"/>
    <property type="match status" value="1"/>
</dbReference>
<dbReference type="Pfam" id="PF13193">
    <property type="entry name" value="AMP-binding_C"/>
    <property type="match status" value="1"/>
</dbReference>
<dbReference type="SUPFAM" id="SSF56801">
    <property type="entry name" value="Acetyl-CoA synthetase-like"/>
    <property type="match status" value="1"/>
</dbReference>
<organism evidence="6 7">
    <name type="scientific">Purpureocillium lilacinum</name>
    <name type="common">Paecilomyces lilacinus</name>
    <dbReference type="NCBI Taxonomy" id="33203"/>
    <lineage>
        <taxon>Eukaryota</taxon>
        <taxon>Fungi</taxon>
        <taxon>Dikarya</taxon>
        <taxon>Ascomycota</taxon>
        <taxon>Pezizomycotina</taxon>
        <taxon>Sordariomycetes</taxon>
        <taxon>Hypocreomycetidae</taxon>
        <taxon>Hypocreales</taxon>
        <taxon>Ophiocordycipitaceae</taxon>
        <taxon>Purpureocillium</taxon>
    </lineage>
</organism>
<dbReference type="InterPro" id="IPR042099">
    <property type="entry name" value="ANL_N_sf"/>
</dbReference>
<evidence type="ECO:0000259" key="3">
    <source>
        <dbReference type="Pfam" id="PF00501"/>
    </source>
</evidence>
<dbReference type="GO" id="GO:0016405">
    <property type="term" value="F:CoA-ligase activity"/>
    <property type="evidence" value="ECO:0007669"/>
    <property type="project" value="TreeGrafter"/>
</dbReference>
<name>A0A179G9M3_PURLI</name>
<dbReference type="InterPro" id="IPR020845">
    <property type="entry name" value="AMP-binding_CS"/>
</dbReference>
<evidence type="ECO:0000313" key="6">
    <source>
        <dbReference type="EMBL" id="OAQ74512.1"/>
    </source>
</evidence>
<proteinExistence type="inferred from homology"/>
<gene>
    <name evidence="5" type="ORF">Purlil1_10146</name>
    <name evidence="6" type="ORF">VFPBJ_09807</name>
</gene>
<evidence type="ECO:0000313" key="7">
    <source>
        <dbReference type="Proteomes" id="UP000078240"/>
    </source>
</evidence>
<comment type="caution">
    <text evidence="6">The sequence shown here is derived from an EMBL/GenBank/DDBJ whole genome shotgun (WGS) entry which is preliminary data.</text>
</comment>
<evidence type="ECO:0000313" key="5">
    <source>
        <dbReference type="EMBL" id="KAK4084740.1"/>
    </source>
</evidence>
<dbReference type="GO" id="GO:0019748">
    <property type="term" value="P:secondary metabolic process"/>
    <property type="evidence" value="ECO:0007669"/>
    <property type="project" value="TreeGrafter"/>
</dbReference>
<dbReference type="Gene3D" id="3.30.300.30">
    <property type="match status" value="1"/>
</dbReference>